<dbReference type="EMBL" id="OCNJ01000018">
    <property type="protein sequence ID" value="SOE01382.1"/>
    <property type="molecule type" value="Genomic_DNA"/>
</dbReference>
<dbReference type="InterPro" id="IPR016890">
    <property type="entry name" value="UCP028520"/>
</dbReference>
<dbReference type="InterPro" id="IPR050832">
    <property type="entry name" value="Bact_Acetyltransf"/>
</dbReference>
<dbReference type="PANTHER" id="PTHR43877:SF2">
    <property type="entry name" value="AMINOALKYLPHOSPHONATE N-ACETYLTRANSFERASE-RELATED"/>
    <property type="match status" value="1"/>
</dbReference>
<dbReference type="SUPFAM" id="SSF55729">
    <property type="entry name" value="Acyl-CoA N-acyltransferases (Nat)"/>
    <property type="match status" value="1"/>
</dbReference>
<organism evidence="4 5">
    <name type="scientific">Caenispirillum bisanense</name>
    <dbReference type="NCBI Taxonomy" id="414052"/>
    <lineage>
        <taxon>Bacteria</taxon>
        <taxon>Pseudomonadati</taxon>
        <taxon>Pseudomonadota</taxon>
        <taxon>Alphaproteobacteria</taxon>
        <taxon>Rhodospirillales</taxon>
        <taxon>Novispirillaceae</taxon>
        <taxon>Caenispirillum</taxon>
    </lineage>
</organism>
<feature type="domain" description="N-acetyltransferase" evidence="3">
    <location>
        <begin position="22"/>
        <end position="173"/>
    </location>
</feature>
<dbReference type="RefSeq" id="WP_097281615.1">
    <property type="nucleotide sequence ID" value="NZ_OCNJ01000018.1"/>
</dbReference>
<name>A0A286H0Y7_9PROT</name>
<evidence type="ECO:0000259" key="3">
    <source>
        <dbReference type="PROSITE" id="PS51186"/>
    </source>
</evidence>
<sequence>MTTTTAAPLAFSMQPLTAADLPVIVPLNTAAVPHVNDLTAEAMQALLDEAAIAVKAVDAAGGIAGFVVVFAPGTGYASENYRWFCENMDDFLYVDRIVVDATRRRSGAARALYEHVLAEAAARGVARVTCEVNIRPANPVSMAFHEALGFASVGELEPYGGSKRVALLARPIGA</sequence>
<dbReference type="PROSITE" id="PS51186">
    <property type="entry name" value="GNAT"/>
    <property type="match status" value="1"/>
</dbReference>
<gene>
    <name evidence="4" type="ORF">SAMN05421508_1189</name>
</gene>
<dbReference type="Pfam" id="PF00583">
    <property type="entry name" value="Acetyltransf_1"/>
    <property type="match status" value="1"/>
</dbReference>
<dbReference type="OrthoDB" id="6182349at2"/>
<reference evidence="4 5" key="1">
    <citation type="submission" date="2017-09" db="EMBL/GenBank/DDBJ databases">
        <authorList>
            <person name="Ehlers B."/>
            <person name="Leendertz F.H."/>
        </authorList>
    </citation>
    <scope>NUCLEOTIDE SEQUENCE [LARGE SCALE GENOMIC DNA]</scope>
    <source>
        <strain evidence="4 5">USBA 140</strain>
    </source>
</reference>
<dbReference type="InterPro" id="IPR016181">
    <property type="entry name" value="Acyl_CoA_acyltransferase"/>
</dbReference>
<keyword evidence="5" id="KW-1185">Reference proteome</keyword>
<dbReference type="Proteomes" id="UP000219621">
    <property type="component" value="Unassembled WGS sequence"/>
</dbReference>
<dbReference type="GO" id="GO:0016747">
    <property type="term" value="F:acyltransferase activity, transferring groups other than amino-acyl groups"/>
    <property type="evidence" value="ECO:0007669"/>
    <property type="project" value="InterPro"/>
</dbReference>
<evidence type="ECO:0000256" key="2">
    <source>
        <dbReference type="ARBA" id="ARBA00023315"/>
    </source>
</evidence>
<dbReference type="InterPro" id="IPR000182">
    <property type="entry name" value="GNAT_dom"/>
</dbReference>
<proteinExistence type="predicted"/>
<evidence type="ECO:0000313" key="5">
    <source>
        <dbReference type="Proteomes" id="UP000219621"/>
    </source>
</evidence>
<keyword evidence="1" id="KW-0808">Transferase</keyword>
<dbReference type="CDD" id="cd04301">
    <property type="entry name" value="NAT_SF"/>
    <property type="match status" value="1"/>
</dbReference>
<keyword evidence="2" id="KW-0012">Acyltransferase</keyword>
<dbReference type="PIRSF" id="PIRSF028520">
    <property type="entry name" value="UCP028520"/>
    <property type="match status" value="1"/>
</dbReference>
<evidence type="ECO:0000256" key="1">
    <source>
        <dbReference type="ARBA" id="ARBA00022679"/>
    </source>
</evidence>
<dbReference type="Gene3D" id="3.40.630.30">
    <property type="match status" value="1"/>
</dbReference>
<protein>
    <recommendedName>
        <fullName evidence="3">N-acetyltransferase domain-containing protein</fullName>
    </recommendedName>
</protein>
<dbReference type="AlphaFoldDB" id="A0A286H0Y7"/>
<accession>A0A286H0Y7</accession>
<evidence type="ECO:0000313" key="4">
    <source>
        <dbReference type="EMBL" id="SOE01382.1"/>
    </source>
</evidence>
<dbReference type="PANTHER" id="PTHR43877">
    <property type="entry name" value="AMINOALKYLPHOSPHONATE N-ACETYLTRANSFERASE-RELATED-RELATED"/>
    <property type="match status" value="1"/>
</dbReference>